<dbReference type="InterPro" id="IPR052200">
    <property type="entry name" value="Protoporphyrinogen_IX_DH"/>
</dbReference>
<feature type="domain" description="Flavodoxin" evidence="1">
    <location>
        <begin position="5"/>
        <end position="143"/>
    </location>
</feature>
<dbReference type="Pfam" id="PF12724">
    <property type="entry name" value="Flavodoxin_5"/>
    <property type="match status" value="1"/>
</dbReference>
<organism evidence="2 3">
    <name type="scientific">Kangsaoukella pontilimi</name>
    <dbReference type="NCBI Taxonomy" id="2691042"/>
    <lineage>
        <taxon>Bacteria</taxon>
        <taxon>Pseudomonadati</taxon>
        <taxon>Pseudomonadota</taxon>
        <taxon>Alphaproteobacteria</taxon>
        <taxon>Rhodobacterales</taxon>
        <taxon>Paracoccaceae</taxon>
        <taxon>Kangsaoukella</taxon>
    </lineage>
</organism>
<dbReference type="RefSeq" id="WP_160762583.1">
    <property type="nucleotide sequence ID" value="NZ_WUPT01000001.1"/>
</dbReference>
<gene>
    <name evidence="2" type="ORF">GQ651_02235</name>
</gene>
<dbReference type="InterPro" id="IPR029039">
    <property type="entry name" value="Flavoprotein-like_sf"/>
</dbReference>
<proteinExistence type="predicted"/>
<name>A0A7C9MPP3_9RHOB</name>
<dbReference type="GO" id="GO:0010181">
    <property type="term" value="F:FMN binding"/>
    <property type="evidence" value="ECO:0007669"/>
    <property type="project" value="TreeGrafter"/>
</dbReference>
<reference evidence="2 3" key="2">
    <citation type="submission" date="2020-03" db="EMBL/GenBank/DDBJ databases">
        <title>Kangsaoukella pontilimi gen. nov., sp. nov., a new member of the family Rhodobacteraceae isolated from a tidal mudflat.</title>
        <authorList>
            <person name="Kim I.S."/>
        </authorList>
    </citation>
    <scope>NUCLEOTIDE SEQUENCE [LARGE SCALE GENOMIC DNA]</scope>
    <source>
        <strain evidence="2 3">GH1-50</strain>
    </source>
</reference>
<comment type="caution">
    <text evidence="2">The sequence shown here is derived from an EMBL/GenBank/DDBJ whole genome shotgun (WGS) entry which is preliminary data.</text>
</comment>
<dbReference type="Gene3D" id="3.40.50.360">
    <property type="match status" value="1"/>
</dbReference>
<sequence>MRIAIVFASTEGQTLKISQFIQSELIRAGHQTALLSADAAFDMDLLPYDGVILAASVHVGQYQDSMVEFARHRAVTLNAMPTLFISVSLGAAGNSAEDWEELAAIVGRFTEATGFHPGRVEHVAGAFRYAHYSFVKYWALRWIEAKKDPEAVPGEDKEYTDWDSVAAKVGDWTAGLSAGT</sequence>
<protein>
    <submittedName>
        <fullName evidence="2">Protoporphyrinogen oxidase</fullName>
    </submittedName>
</protein>
<dbReference type="InterPro" id="IPR026816">
    <property type="entry name" value="Flavodoxin_dom"/>
</dbReference>
<dbReference type="PANTHER" id="PTHR38030">
    <property type="entry name" value="PROTOPORPHYRINOGEN IX DEHYDROGENASE [MENAQUINONE]"/>
    <property type="match status" value="1"/>
</dbReference>
<dbReference type="GO" id="GO:0070819">
    <property type="term" value="F:menaquinone-dependent protoporphyrinogen oxidase activity"/>
    <property type="evidence" value="ECO:0007669"/>
    <property type="project" value="TreeGrafter"/>
</dbReference>
<dbReference type="EMBL" id="WUPT01000001">
    <property type="protein sequence ID" value="MXQ06657.1"/>
    <property type="molecule type" value="Genomic_DNA"/>
</dbReference>
<accession>A0A7C9MPP3</accession>
<reference evidence="2 3" key="1">
    <citation type="submission" date="2019-12" db="EMBL/GenBank/DDBJ databases">
        <authorList>
            <person name="Lee S.D."/>
        </authorList>
    </citation>
    <scope>NUCLEOTIDE SEQUENCE [LARGE SCALE GENOMIC DNA]</scope>
    <source>
        <strain evidence="2 3">GH1-50</strain>
    </source>
</reference>
<dbReference type="PANTHER" id="PTHR38030:SF2">
    <property type="entry name" value="PROTOPORPHYRINOGEN IX DEHYDROGENASE [QUINONE]"/>
    <property type="match status" value="1"/>
</dbReference>
<dbReference type="SUPFAM" id="SSF52218">
    <property type="entry name" value="Flavoproteins"/>
    <property type="match status" value="1"/>
</dbReference>
<evidence type="ECO:0000259" key="1">
    <source>
        <dbReference type="Pfam" id="PF12724"/>
    </source>
</evidence>
<dbReference type="AlphaFoldDB" id="A0A7C9MPP3"/>
<evidence type="ECO:0000313" key="2">
    <source>
        <dbReference type="EMBL" id="MXQ06657.1"/>
    </source>
</evidence>
<dbReference type="Proteomes" id="UP000480350">
    <property type="component" value="Unassembled WGS sequence"/>
</dbReference>
<dbReference type="GO" id="GO:0006783">
    <property type="term" value="P:heme biosynthetic process"/>
    <property type="evidence" value="ECO:0007669"/>
    <property type="project" value="TreeGrafter"/>
</dbReference>
<evidence type="ECO:0000313" key="3">
    <source>
        <dbReference type="Proteomes" id="UP000480350"/>
    </source>
</evidence>
<keyword evidence="3" id="KW-1185">Reference proteome</keyword>